<feature type="transmembrane region" description="Helical" evidence="7">
    <location>
        <begin position="260"/>
        <end position="279"/>
    </location>
</feature>
<feature type="region of interest" description="Disordered" evidence="6">
    <location>
        <begin position="1"/>
        <end position="25"/>
    </location>
</feature>
<feature type="transmembrane region" description="Helical" evidence="7">
    <location>
        <begin position="219"/>
        <end position="239"/>
    </location>
</feature>
<feature type="transmembrane region" description="Helical" evidence="7">
    <location>
        <begin position="339"/>
        <end position="360"/>
    </location>
</feature>
<feature type="transmembrane region" description="Helical" evidence="7">
    <location>
        <begin position="380"/>
        <end position="401"/>
    </location>
</feature>
<dbReference type="Pfam" id="PF25485">
    <property type="entry name" value="DUF7908"/>
    <property type="match status" value="1"/>
</dbReference>
<dbReference type="NCBIfam" id="TIGR00797">
    <property type="entry name" value="matE"/>
    <property type="match status" value="1"/>
</dbReference>
<proteinExistence type="inferred from homology"/>
<reference evidence="9" key="1">
    <citation type="submission" date="2021-03" db="EMBL/GenBank/DDBJ databases">
        <authorList>
            <person name="Alouane T."/>
            <person name="Langin T."/>
            <person name="Bonhomme L."/>
        </authorList>
    </citation>
    <scope>NUCLEOTIDE SEQUENCE</scope>
    <source>
        <strain evidence="9">MDC_Fg202</strain>
    </source>
</reference>
<organism evidence="9 10">
    <name type="scientific">Gibberella zeae</name>
    <name type="common">Wheat head blight fungus</name>
    <name type="synonym">Fusarium graminearum</name>
    <dbReference type="NCBI Taxonomy" id="5518"/>
    <lineage>
        <taxon>Eukaryota</taxon>
        <taxon>Fungi</taxon>
        <taxon>Dikarya</taxon>
        <taxon>Ascomycota</taxon>
        <taxon>Pezizomycotina</taxon>
        <taxon>Sordariomycetes</taxon>
        <taxon>Hypocreomycetidae</taxon>
        <taxon>Hypocreales</taxon>
        <taxon>Nectriaceae</taxon>
        <taxon>Fusarium</taxon>
    </lineage>
</organism>
<feature type="transmembrane region" description="Helical" evidence="7">
    <location>
        <begin position="121"/>
        <end position="147"/>
    </location>
</feature>
<evidence type="ECO:0000313" key="10">
    <source>
        <dbReference type="Proteomes" id="UP000746612"/>
    </source>
</evidence>
<protein>
    <recommendedName>
        <fullName evidence="8">DUF7908 domain-containing protein</fullName>
    </recommendedName>
</protein>
<gene>
    <name evidence="9" type="ORF">MDCFG202_LOCUS48356</name>
</gene>
<keyword evidence="3 7" id="KW-0812">Transmembrane</keyword>
<feature type="transmembrane region" description="Helical" evidence="7">
    <location>
        <begin position="441"/>
        <end position="461"/>
    </location>
</feature>
<evidence type="ECO:0000256" key="7">
    <source>
        <dbReference type="SAM" id="Phobius"/>
    </source>
</evidence>
<sequence length="1359" mass="145684">MSDITDEPDRNEAAPLLADSEGGNTGEWPTNNWWTELSLIARYTVPLVATYLLQYSFSVITTTAAGHLSPDDLAAAAIGVTTMTIGGLALYEGMATALDTLCAQAYGSGNKTGVGLHVQRMLLLMTIVTVPVAIFWISSPAFLTLILRQDDLAAKAGSFLRVSIIGIPGYASFEALKRFLQAQGDFNTAMLVLVVCAPVNALLSWLFAFRLNMGLEGAALGAAVANTLRPILLLLCIFFKKSTHQCWPGFTTRAFQDWGPMIRLSVAGSAVTLAEWAAFEIITVSTSYMGTIHLAAQTILTTTSIVMWHIPFSLGVAVSTRIGHLIGGGHVLLARRITILYGILFVGLGTLNGTILLSLRNYIGPFYTDDDAVRRVVADTMFAVAAFQVVDSIICGCNGVLRGLAKQSVAAWVVFIVNYLAAVPIAVWLELGPLQFGLTGVWSGIIGGCATIATIEIVYMIRVDWRKSAEIRQIAAFALLSSIANTVTASAKLGDVTYGNQEPGTYCITYLSTYLAPISVGTELPEPSQNSTEPEQTTSSDADEPGRFSTDIEPSLVTTLSPQEPSSVPASQSTSVDFDPTGQRIIFAVTPAEGTRKRDIGGFVGDDICTFATVFTLGNGRLFEGGVPISYLGDAFQLLQSSSLPSGDDITTTFSNNGGSLSFINPGLPGSQASFCQTSSDGAVYMTFTSRPQGCVPVRLTIYGVERCINGRIDGLDTSTAAATQEESTQAAVLPSTEDPLPTSLLPPDMTDEETVFPTMTIDPTRPLSFSNFTSQQSTVKVPSFTSGIVLPSLPPSRSDEPTVIETETLVPTFAATSEEVQSSFEADTTELSSTAALPVLESFSSEGELPTSSSPASTTDEVFFSSSTLPLPTESSSLTETSDVSTIITTSFESTTEVPTTTTPVDTTTTTEGEMVITVRNEIGNGRFAMPNLNSVGDIMGFERKGLAEYRDGDCYNGDEGTDDGCVVLKTADDRKRNADSFSGISQMLTSLSPSGTVLYTLQFYYIVIEVGASQACTIDAYLGTRQAFSQTLSIGDGEATSWKRAITAVRADTESASLSISISCSGRGVTMVYVDAVFFSNKVTPDNIDAHRLEFGDAEVPPQQSTVENTPTTVSQTTTASATPTEICKYTHGEECQFDSQKNVPDALCAFEGFFTGDTWKESRTDYPHQDNREQCIAICKSLPDCQASGHFQNENRCLFTTTVITENDFIIYDEGEFWKQASWADQRCWTCPDCIDESVPNMPAEKCSYTQGDVCTRHATPASIVCNTAGWMSGGYISGEYFVDQYPHQESPEACAAICRALFSCKGSSFYGGICLFSTTVLSTTDGPFPLVLDRDPSWNSVWDDSGCFVCPGCTD</sequence>
<comment type="similarity">
    <text evidence="2">Belongs to the multi antimicrobial extrusion (MATE) (TC 2.A.66.1) family.</text>
</comment>
<feature type="transmembrane region" description="Helical" evidence="7">
    <location>
        <begin position="188"/>
        <end position="207"/>
    </location>
</feature>
<evidence type="ECO:0000259" key="8">
    <source>
        <dbReference type="Pfam" id="PF25485"/>
    </source>
</evidence>
<evidence type="ECO:0000256" key="2">
    <source>
        <dbReference type="ARBA" id="ARBA00010199"/>
    </source>
</evidence>
<dbReference type="GO" id="GO:0042910">
    <property type="term" value="F:xenobiotic transmembrane transporter activity"/>
    <property type="evidence" value="ECO:0007669"/>
    <property type="project" value="InterPro"/>
</dbReference>
<evidence type="ECO:0000313" key="9">
    <source>
        <dbReference type="EMBL" id="CAG1967341.1"/>
    </source>
</evidence>
<dbReference type="InterPro" id="IPR057230">
    <property type="entry name" value="DUF7908"/>
</dbReference>
<evidence type="ECO:0000256" key="6">
    <source>
        <dbReference type="SAM" id="MobiDB-lite"/>
    </source>
</evidence>
<name>A0A9N8NDE4_GIBZA</name>
<dbReference type="GO" id="GO:0016020">
    <property type="term" value="C:membrane"/>
    <property type="evidence" value="ECO:0007669"/>
    <property type="project" value="UniProtKB-SubCell"/>
</dbReference>
<dbReference type="InterPro" id="IPR002528">
    <property type="entry name" value="MATE_fam"/>
</dbReference>
<dbReference type="Proteomes" id="UP000746612">
    <property type="component" value="Unassembled WGS sequence"/>
</dbReference>
<dbReference type="Pfam" id="PF01554">
    <property type="entry name" value="MatE"/>
    <property type="match status" value="2"/>
</dbReference>
<feature type="transmembrane region" description="Helical" evidence="7">
    <location>
        <begin position="473"/>
        <end position="491"/>
    </location>
</feature>
<feature type="domain" description="DUF7908" evidence="8">
    <location>
        <begin position="580"/>
        <end position="705"/>
    </location>
</feature>
<feature type="transmembrane region" description="Helical" evidence="7">
    <location>
        <begin position="408"/>
        <end position="429"/>
    </location>
</feature>
<comment type="subcellular location">
    <subcellularLocation>
        <location evidence="1">Membrane</location>
        <topology evidence="1">Multi-pass membrane protein</topology>
    </subcellularLocation>
</comment>
<comment type="caution">
    <text evidence="9">The sequence shown here is derived from an EMBL/GenBank/DDBJ whole genome shotgun (WGS) entry which is preliminary data.</text>
</comment>
<dbReference type="InterPro" id="IPR045069">
    <property type="entry name" value="MATE_euk"/>
</dbReference>
<feature type="compositionally biased region" description="Polar residues" evidence="6">
    <location>
        <begin position="558"/>
        <end position="576"/>
    </location>
</feature>
<evidence type="ECO:0000256" key="4">
    <source>
        <dbReference type="ARBA" id="ARBA00022989"/>
    </source>
</evidence>
<feature type="compositionally biased region" description="Polar residues" evidence="6">
    <location>
        <begin position="527"/>
        <end position="540"/>
    </location>
</feature>
<dbReference type="GO" id="GO:1990961">
    <property type="term" value="P:xenobiotic detoxification by transmembrane export across the plasma membrane"/>
    <property type="evidence" value="ECO:0007669"/>
    <property type="project" value="InterPro"/>
</dbReference>
<feature type="region of interest" description="Disordered" evidence="6">
    <location>
        <begin position="558"/>
        <end position="577"/>
    </location>
</feature>
<dbReference type="GO" id="GO:0015297">
    <property type="term" value="F:antiporter activity"/>
    <property type="evidence" value="ECO:0007669"/>
    <property type="project" value="InterPro"/>
</dbReference>
<accession>A0A9N8NDE4</accession>
<feature type="region of interest" description="Disordered" evidence="6">
    <location>
        <begin position="522"/>
        <end position="551"/>
    </location>
</feature>
<dbReference type="EMBL" id="CAJPIJ010000075">
    <property type="protein sequence ID" value="CAG1967341.1"/>
    <property type="molecule type" value="Genomic_DNA"/>
</dbReference>
<feature type="transmembrane region" description="Helical" evidence="7">
    <location>
        <begin position="299"/>
        <end position="318"/>
    </location>
</feature>
<evidence type="ECO:0000256" key="3">
    <source>
        <dbReference type="ARBA" id="ARBA00022692"/>
    </source>
</evidence>
<dbReference type="CDD" id="cd13132">
    <property type="entry name" value="MATE_eukaryotic"/>
    <property type="match status" value="1"/>
</dbReference>
<dbReference type="PANTHER" id="PTHR11206">
    <property type="entry name" value="MULTIDRUG RESISTANCE PROTEIN"/>
    <property type="match status" value="1"/>
</dbReference>
<keyword evidence="4 7" id="KW-1133">Transmembrane helix</keyword>
<evidence type="ECO:0000256" key="1">
    <source>
        <dbReference type="ARBA" id="ARBA00004141"/>
    </source>
</evidence>
<keyword evidence="5 7" id="KW-0472">Membrane</keyword>
<feature type="region of interest" description="Disordered" evidence="6">
    <location>
        <begin position="728"/>
        <end position="751"/>
    </location>
</feature>
<evidence type="ECO:0000256" key="5">
    <source>
        <dbReference type="ARBA" id="ARBA00023136"/>
    </source>
</evidence>